<evidence type="ECO:0000313" key="4">
    <source>
        <dbReference type="Proteomes" id="UP000785613"/>
    </source>
</evidence>
<name>A0ABX0LD17_9BURK</name>
<dbReference type="InterPro" id="IPR011990">
    <property type="entry name" value="TPR-like_helical_dom_sf"/>
</dbReference>
<dbReference type="InterPro" id="IPR051726">
    <property type="entry name" value="Chitin_Synth_Reg"/>
</dbReference>
<gene>
    <name evidence="3" type="ORF">F0185_02920</name>
</gene>
<evidence type="ECO:0000313" key="3">
    <source>
        <dbReference type="EMBL" id="NHZ32543.1"/>
    </source>
</evidence>
<reference evidence="3 4" key="1">
    <citation type="submission" date="2019-09" db="EMBL/GenBank/DDBJ databases">
        <title>Taxonomy of Antarctic Massilia spp.: description of Massilia rubra sp. nov., Massilia aquatica sp. nov., Massilia mucilaginosa sp. nov., Massilia frigida sp. nov. isolated from streams, lakes and regoliths.</title>
        <authorList>
            <person name="Holochova P."/>
            <person name="Sedlacek I."/>
            <person name="Kralova S."/>
            <person name="Maslanova I."/>
            <person name="Busse H.-J."/>
            <person name="Stankova E."/>
            <person name="Vrbovska V."/>
            <person name="Kovarovic V."/>
            <person name="Bartak M."/>
            <person name="Svec P."/>
            <person name="Pantucek R."/>
        </authorList>
    </citation>
    <scope>NUCLEOTIDE SEQUENCE [LARGE SCALE GENOMIC DNA]</scope>
    <source>
        <strain evidence="3 4">CCM 8692</strain>
    </source>
</reference>
<keyword evidence="1" id="KW-0677">Repeat</keyword>
<dbReference type="PANTHER" id="PTHR46430">
    <property type="entry name" value="PROTEIN SKT5-RELATED"/>
    <property type="match status" value="1"/>
</dbReference>
<evidence type="ECO:0000256" key="2">
    <source>
        <dbReference type="SAM" id="SignalP"/>
    </source>
</evidence>
<dbReference type="EMBL" id="VUYU01000002">
    <property type="protein sequence ID" value="NHZ32543.1"/>
    <property type="molecule type" value="Genomic_DNA"/>
</dbReference>
<keyword evidence="4" id="KW-1185">Reference proteome</keyword>
<dbReference type="SUPFAM" id="SSF81901">
    <property type="entry name" value="HCP-like"/>
    <property type="match status" value="1"/>
</dbReference>
<dbReference type="Proteomes" id="UP000785613">
    <property type="component" value="Unassembled WGS sequence"/>
</dbReference>
<accession>A0ABX0LD17</accession>
<organism evidence="3 4">
    <name type="scientific">Massilia rubra</name>
    <dbReference type="NCBI Taxonomy" id="2607910"/>
    <lineage>
        <taxon>Bacteria</taxon>
        <taxon>Pseudomonadati</taxon>
        <taxon>Pseudomonadota</taxon>
        <taxon>Betaproteobacteria</taxon>
        <taxon>Burkholderiales</taxon>
        <taxon>Oxalobacteraceae</taxon>
        <taxon>Telluria group</taxon>
        <taxon>Massilia</taxon>
    </lineage>
</organism>
<keyword evidence="2" id="KW-0732">Signal</keyword>
<feature type="signal peptide" evidence="2">
    <location>
        <begin position="1"/>
        <end position="18"/>
    </location>
</feature>
<comment type="caution">
    <text evidence="3">The sequence shown here is derived from an EMBL/GenBank/DDBJ whole genome shotgun (WGS) entry which is preliminary data.</text>
</comment>
<sequence length="154" mass="16468">MIRRLVLAVVFCGGVAHAQPLDAADAAVMARLRQAAAQDPQAAYDLGRMVRNGIGTAREPLRAFALIASSARRGHAPAMFTVSTMLAAGEGCTADLAASRRWLEAAAELEHPEALQQMAMYVQEGALGYPRDPERAAQLLREAAHAMTHRAQAH</sequence>
<dbReference type="InterPro" id="IPR006597">
    <property type="entry name" value="Sel1-like"/>
</dbReference>
<dbReference type="Gene3D" id="1.25.40.10">
    <property type="entry name" value="Tetratricopeptide repeat domain"/>
    <property type="match status" value="1"/>
</dbReference>
<feature type="chain" id="PRO_5045853626" evidence="2">
    <location>
        <begin position="19"/>
        <end position="154"/>
    </location>
</feature>
<dbReference type="PANTHER" id="PTHR46430:SF2">
    <property type="entry name" value="CHITIN SYNTHASE REGULATORY FACTOR 4"/>
    <property type="match status" value="1"/>
</dbReference>
<dbReference type="Pfam" id="PF08238">
    <property type="entry name" value="Sel1"/>
    <property type="match status" value="3"/>
</dbReference>
<evidence type="ECO:0000256" key="1">
    <source>
        <dbReference type="ARBA" id="ARBA00022737"/>
    </source>
</evidence>
<dbReference type="SMART" id="SM00671">
    <property type="entry name" value="SEL1"/>
    <property type="match status" value="3"/>
</dbReference>
<protein>
    <submittedName>
        <fullName evidence="3">Sel1 repeat family protein</fullName>
    </submittedName>
</protein>
<proteinExistence type="predicted"/>